<comment type="caution">
    <text evidence="2">The sequence shown here is derived from an EMBL/GenBank/DDBJ whole genome shotgun (WGS) entry which is preliminary data.</text>
</comment>
<accession>A0A2V1GZK5</accession>
<keyword evidence="1" id="KW-1133">Transmembrane helix</keyword>
<keyword evidence="3" id="KW-1185">Reference proteome</keyword>
<reference evidence="2 3" key="1">
    <citation type="submission" date="2018-04" db="EMBL/GenBank/DDBJ databases">
        <title>Thalassorhabdus spongiae gen. nov., sp. nov., isolated from a marine sponge in South-West Iceland.</title>
        <authorList>
            <person name="Knobloch S."/>
            <person name="Daussin A."/>
            <person name="Johannsson R."/>
            <person name="Marteinsson V.T."/>
        </authorList>
    </citation>
    <scope>NUCLEOTIDE SEQUENCE [LARGE SCALE GENOMIC DNA]</scope>
    <source>
        <strain evidence="2 3">Hp12</strain>
    </source>
</reference>
<dbReference type="AlphaFoldDB" id="A0A2V1GZK5"/>
<dbReference type="InterPro" id="IPR045584">
    <property type="entry name" value="Pilin-like"/>
</dbReference>
<evidence type="ECO:0000313" key="3">
    <source>
        <dbReference type="Proteomes" id="UP000244906"/>
    </source>
</evidence>
<evidence type="ECO:0008006" key="4">
    <source>
        <dbReference type="Google" id="ProtNLM"/>
    </source>
</evidence>
<dbReference type="NCBIfam" id="TIGR02532">
    <property type="entry name" value="IV_pilin_GFxxxE"/>
    <property type="match status" value="1"/>
</dbReference>
<protein>
    <recommendedName>
        <fullName evidence="4">Pilus assembly protein</fullName>
    </recommendedName>
</protein>
<feature type="transmembrane region" description="Helical" evidence="1">
    <location>
        <begin position="6"/>
        <end position="27"/>
    </location>
</feature>
<dbReference type="SUPFAM" id="SSF54523">
    <property type="entry name" value="Pili subunits"/>
    <property type="match status" value="1"/>
</dbReference>
<dbReference type="EMBL" id="QDDL01000004">
    <property type="protein sequence ID" value="PVZ68812.1"/>
    <property type="molecule type" value="Genomic_DNA"/>
</dbReference>
<evidence type="ECO:0000313" key="2">
    <source>
        <dbReference type="EMBL" id="PVZ68812.1"/>
    </source>
</evidence>
<organism evidence="2 3">
    <name type="scientific">Pelagibaculum spongiae</name>
    <dbReference type="NCBI Taxonomy" id="2080658"/>
    <lineage>
        <taxon>Bacteria</taxon>
        <taxon>Pseudomonadati</taxon>
        <taxon>Pseudomonadota</taxon>
        <taxon>Gammaproteobacteria</taxon>
        <taxon>Oceanospirillales</taxon>
        <taxon>Pelagibaculum</taxon>
    </lineage>
</organism>
<dbReference type="InterPro" id="IPR012902">
    <property type="entry name" value="N_methyl_site"/>
</dbReference>
<proteinExistence type="predicted"/>
<name>A0A2V1GZK5_9GAMM</name>
<dbReference type="PROSITE" id="PS00409">
    <property type="entry name" value="PROKAR_NTER_METHYL"/>
    <property type="match status" value="1"/>
</dbReference>
<dbReference type="Pfam" id="PF07963">
    <property type="entry name" value="N_methyl"/>
    <property type="match status" value="1"/>
</dbReference>
<evidence type="ECO:0000256" key="1">
    <source>
        <dbReference type="SAM" id="Phobius"/>
    </source>
</evidence>
<keyword evidence="1" id="KW-0472">Membrane</keyword>
<keyword evidence="1" id="KW-0812">Transmembrane</keyword>
<dbReference type="Gene3D" id="3.30.700.10">
    <property type="entry name" value="Glycoprotein, Type 4 Pilin"/>
    <property type="match status" value="1"/>
</dbReference>
<dbReference type="OrthoDB" id="5918848at2"/>
<dbReference type="RefSeq" id="WP_116687197.1">
    <property type="nucleotide sequence ID" value="NZ_CAWNYD010000004.1"/>
</dbReference>
<dbReference type="Proteomes" id="UP000244906">
    <property type="component" value="Unassembled WGS sequence"/>
</dbReference>
<gene>
    <name evidence="2" type="ORF">DC094_11175</name>
</gene>
<sequence length="151" mass="16855">MKLFKGFTLIEIMITLAVLGILTVIAVPSYQYYISRAKAAEVAVFVSNNKAIIEEFAAVTLRFPLPHNSGIGRIIEKNDLVIESSARLTIDSQGVAKTVIFFSVENQNRYNELFIYVPTLLKSNPGHVVWECRLASVSAQKKPIYAPVECY</sequence>